<accession>A0AAE0QK94</accession>
<feature type="non-terminal residue" evidence="1">
    <location>
        <position position="1"/>
    </location>
</feature>
<comment type="caution">
    <text evidence="1">The sequence shown here is derived from an EMBL/GenBank/DDBJ whole genome shotgun (WGS) entry which is preliminary data.</text>
</comment>
<keyword evidence="2" id="KW-1185">Reference proteome</keyword>
<sequence>NGLWDLLNSSYSRMKNATGDATVEVQRYLNDPNIHVQKIPCISWLFKRLSIHVFITLPWKVFVHSCLLSPIRSV</sequence>
<organism evidence="1 2">
    <name type="scientific">Hemibagrus guttatus</name>
    <dbReference type="NCBI Taxonomy" id="175788"/>
    <lineage>
        <taxon>Eukaryota</taxon>
        <taxon>Metazoa</taxon>
        <taxon>Chordata</taxon>
        <taxon>Craniata</taxon>
        <taxon>Vertebrata</taxon>
        <taxon>Euteleostomi</taxon>
        <taxon>Actinopterygii</taxon>
        <taxon>Neopterygii</taxon>
        <taxon>Teleostei</taxon>
        <taxon>Ostariophysi</taxon>
        <taxon>Siluriformes</taxon>
        <taxon>Bagridae</taxon>
        <taxon>Hemibagrus</taxon>
    </lineage>
</organism>
<gene>
    <name evidence="1" type="ORF">QTP70_019012</name>
</gene>
<dbReference type="Proteomes" id="UP001274896">
    <property type="component" value="Unassembled WGS sequence"/>
</dbReference>
<name>A0AAE0QK94_9TELE</name>
<dbReference type="AlphaFoldDB" id="A0AAE0QK94"/>
<proteinExistence type="predicted"/>
<evidence type="ECO:0000313" key="1">
    <source>
        <dbReference type="EMBL" id="KAK3521890.1"/>
    </source>
</evidence>
<dbReference type="EMBL" id="JAUCMX010000015">
    <property type="protein sequence ID" value="KAK3521890.1"/>
    <property type="molecule type" value="Genomic_DNA"/>
</dbReference>
<evidence type="ECO:0000313" key="2">
    <source>
        <dbReference type="Proteomes" id="UP001274896"/>
    </source>
</evidence>
<protein>
    <submittedName>
        <fullName evidence="1">Uncharacterized protein</fullName>
    </submittedName>
</protein>
<reference evidence="1" key="1">
    <citation type="submission" date="2023-06" db="EMBL/GenBank/DDBJ databases">
        <title>Male Hemibagrus guttatus genome.</title>
        <authorList>
            <person name="Bian C."/>
        </authorList>
    </citation>
    <scope>NUCLEOTIDE SEQUENCE</scope>
    <source>
        <strain evidence="1">Male_cb2023</strain>
        <tissue evidence="1">Muscle</tissue>
    </source>
</reference>